<dbReference type="EMBL" id="LXQA010600226">
    <property type="protein sequence ID" value="MCI61450.1"/>
    <property type="molecule type" value="Genomic_DNA"/>
</dbReference>
<accession>A0A392TMT1</accession>
<keyword evidence="1" id="KW-0472">Membrane</keyword>
<name>A0A392TMT1_9FABA</name>
<keyword evidence="1" id="KW-1133">Transmembrane helix</keyword>
<feature type="non-terminal residue" evidence="2">
    <location>
        <position position="1"/>
    </location>
</feature>
<keyword evidence="3" id="KW-1185">Reference proteome</keyword>
<evidence type="ECO:0000256" key="1">
    <source>
        <dbReference type="SAM" id="Phobius"/>
    </source>
</evidence>
<proteinExistence type="predicted"/>
<dbReference type="AlphaFoldDB" id="A0A392TMT1"/>
<organism evidence="2 3">
    <name type="scientific">Trifolium medium</name>
    <dbReference type="NCBI Taxonomy" id="97028"/>
    <lineage>
        <taxon>Eukaryota</taxon>
        <taxon>Viridiplantae</taxon>
        <taxon>Streptophyta</taxon>
        <taxon>Embryophyta</taxon>
        <taxon>Tracheophyta</taxon>
        <taxon>Spermatophyta</taxon>
        <taxon>Magnoliopsida</taxon>
        <taxon>eudicotyledons</taxon>
        <taxon>Gunneridae</taxon>
        <taxon>Pentapetalae</taxon>
        <taxon>rosids</taxon>
        <taxon>fabids</taxon>
        <taxon>Fabales</taxon>
        <taxon>Fabaceae</taxon>
        <taxon>Papilionoideae</taxon>
        <taxon>50 kb inversion clade</taxon>
        <taxon>NPAAA clade</taxon>
        <taxon>Hologalegina</taxon>
        <taxon>IRL clade</taxon>
        <taxon>Trifolieae</taxon>
        <taxon>Trifolium</taxon>
    </lineage>
</organism>
<reference evidence="2 3" key="1">
    <citation type="journal article" date="2018" name="Front. Plant Sci.">
        <title>Red Clover (Trifolium pratense) and Zigzag Clover (T. medium) - A Picture of Genomic Similarities and Differences.</title>
        <authorList>
            <person name="Dluhosova J."/>
            <person name="Istvanek J."/>
            <person name="Nedelnik J."/>
            <person name="Repkova J."/>
        </authorList>
    </citation>
    <scope>NUCLEOTIDE SEQUENCE [LARGE SCALE GENOMIC DNA]</scope>
    <source>
        <strain evidence="3">cv. 10/8</strain>
        <tissue evidence="2">Leaf</tissue>
    </source>
</reference>
<dbReference type="Proteomes" id="UP000265520">
    <property type="component" value="Unassembled WGS sequence"/>
</dbReference>
<evidence type="ECO:0000313" key="3">
    <source>
        <dbReference type="Proteomes" id="UP000265520"/>
    </source>
</evidence>
<evidence type="ECO:0000313" key="2">
    <source>
        <dbReference type="EMBL" id="MCI61450.1"/>
    </source>
</evidence>
<comment type="caution">
    <text evidence="2">The sequence shown here is derived from an EMBL/GenBank/DDBJ whole genome shotgun (WGS) entry which is preliminary data.</text>
</comment>
<protein>
    <submittedName>
        <fullName evidence="2">Uncharacterized protein</fullName>
    </submittedName>
</protein>
<feature type="transmembrane region" description="Helical" evidence="1">
    <location>
        <begin position="44"/>
        <end position="61"/>
    </location>
</feature>
<sequence>INDRFGLRHEKVVVAAVVLMCLLNGEDGESDGVVLGEDDEMTVLYLVDAFCTLLFFTVGFIKRVRLVV</sequence>
<keyword evidence="1" id="KW-0812">Transmembrane</keyword>